<dbReference type="AlphaFoldDB" id="A0A913XXE7"/>
<organism evidence="2 3">
    <name type="scientific">Exaiptasia diaphana</name>
    <name type="common">Tropical sea anemone</name>
    <name type="synonym">Aiptasia pulchella</name>
    <dbReference type="NCBI Taxonomy" id="2652724"/>
    <lineage>
        <taxon>Eukaryota</taxon>
        <taxon>Metazoa</taxon>
        <taxon>Cnidaria</taxon>
        <taxon>Anthozoa</taxon>
        <taxon>Hexacorallia</taxon>
        <taxon>Actiniaria</taxon>
        <taxon>Aiptasiidae</taxon>
        <taxon>Exaiptasia</taxon>
    </lineage>
</organism>
<proteinExistence type="predicted"/>
<dbReference type="OrthoDB" id="5975019at2759"/>
<feature type="compositionally biased region" description="Polar residues" evidence="1">
    <location>
        <begin position="1"/>
        <end position="18"/>
    </location>
</feature>
<evidence type="ECO:0000313" key="3">
    <source>
        <dbReference type="Proteomes" id="UP000887567"/>
    </source>
</evidence>
<dbReference type="Proteomes" id="UP000887567">
    <property type="component" value="Unplaced"/>
</dbReference>
<protein>
    <submittedName>
        <fullName evidence="2">Uncharacterized protein</fullName>
    </submittedName>
</protein>
<evidence type="ECO:0000256" key="1">
    <source>
        <dbReference type="SAM" id="MobiDB-lite"/>
    </source>
</evidence>
<dbReference type="EnsemblMetazoa" id="XM_021055070.2">
    <property type="protein sequence ID" value="XP_020910729.1"/>
    <property type="gene ID" value="LOC110248535"/>
</dbReference>
<dbReference type="GeneID" id="110248535"/>
<feature type="region of interest" description="Disordered" evidence="1">
    <location>
        <begin position="1"/>
        <end position="45"/>
    </location>
</feature>
<dbReference type="OMA" id="VSWRMDN"/>
<sequence>MAENATESSYTESPTKGTEMTDEELRHLREDETPGMESPTRAKTRTRSQILGELLRVRKEMEEGRQSIASAPSVKPYTPDTYNDLSSYYNKYIVNYMIADQEDYVPRPGWGMRATSLKIVDTEVSWRMDNFPGPIYDSVVPRGFYKEGIWSKNLSGLDPSQGSTRLPPIPKVKYPKMNKDPKYKHFNMTYDHVQPFRADLKKIHDDKYKRKMEEDYKRTVNDWNRMNLIEIYQLPPQSTFNVKKAIQTYLGNSKGSIKALNPLLKQTPRSSVSSASTKA</sequence>
<dbReference type="KEGG" id="epa:110248535"/>
<evidence type="ECO:0000313" key="2">
    <source>
        <dbReference type="EnsemblMetazoa" id="XP_020910729.1"/>
    </source>
</evidence>
<feature type="compositionally biased region" description="Basic and acidic residues" evidence="1">
    <location>
        <begin position="23"/>
        <end position="32"/>
    </location>
</feature>
<dbReference type="RefSeq" id="XP_020910729.1">
    <property type="nucleotide sequence ID" value="XM_021055070.2"/>
</dbReference>
<reference evidence="2" key="1">
    <citation type="submission" date="2022-11" db="UniProtKB">
        <authorList>
            <consortium name="EnsemblMetazoa"/>
        </authorList>
    </citation>
    <scope>IDENTIFICATION</scope>
</reference>
<name>A0A913XXE7_EXADI</name>
<keyword evidence="3" id="KW-1185">Reference proteome</keyword>
<accession>A0A913XXE7</accession>